<evidence type="ECO:0000313" key="4">
    <source>
        <dbReference type="Proteomes" id="UP000650467"/>
    </source>
</evidence>
<keyword evidence="4" id="KW-1185">Reference proteome</keyword>
<evidence type="ECO:0008006" key="5">
    <source>
        <dbReference type="Google" id="ProtNLM"/>
    </source>
</evidence>
<dbReference type="GO" id="GO:0005829">
    <property type="term" value="C:cytosol"/>
    <property type="evidence" value="ECO:0007669"/>
    <property type="project" value="TreeGrafter"/>
</dbReference>
<reference evidence="3" key="1">
    <citation type="journal article" date="2020" name="bioRxiv">
        <title>Comparative genomics of Chlamydomonas.</title>
        <authorList>
            <person name="Craig R.J."/>
            <person name="Hasan A.R."/>
            <person name="Ness R.W."/>
            <person name="Keightley P.D."/>
        </authorList>
    </citation>
    <scope>NUCLEOTIDE SEQUENCE</scope>
    <source>
        <strain evidence="3">SAG 7.73</strain>
    </source>
</reference>
<proteinExistence type="inferred from homology"/>
<dbReference type="PANTHER" id="PTHR12875:SF0">
    <property type="entry name" value="GOLGI TO ER TRAFFIC PROTEIN 4 HOMOLOG"/>
    <property type="match status" value="1"/>
</dbReference>
<dbReference type="InterPro" id="IPR007317">
    <property type="entry name" value="GET4"/>
</dbReference>
<evidence type="ECO:0000313" key="3">
    <source>
        <dbReference type="EMBL" id="KAG2430185.1"/>
    </source>
</evidence>
<comment type="caution">
    <text evidence="3">The sequence shown here is derived from an EMBL/GenBank/DDBJ whole genome shotgun (WGS) entry which is preliminary data.</text>
</comment>
<dbReference type="EMBL" id="JAEHOC010000028">
    <property type="protein sequence ID" value="KAG2430185.1"/>
    <property type="molecule type" value="Genomic_DNA"/>
</dbReference>
<dbReference type="OrthoDB" id="10252405at2759"/>
<dbReference type="Gene3D" id="1.25.40.10">
    <property type="entry name" value="Tetratricopeptide repeat domain"/>
    <property type="match status" value="1"/>
</dbReference>
<feature type="region of interest" description="Disordered" evidence="2">
    <location>
        <begin position="108"/>
        <end position="129"/>
    </location>
</feature>
<accession>A0A835T0H0</accession>
<evidence type="ECO:0000256" key="2">
    <source>
        <dbReference type="SAM" id="MobiDB-lite"/>
    </source>
</evidence>
<dbReference type="Pfam" id="PF04190">
    <property type="entry name" value="GET4"/>
    <property type="match status" value="1"/>
</dbReference>
<dbReference type="Proteomes" id="UP000650467">
    <property type="component" value="Unassembled WGS sequence"/>
</dbReference>
<protein>
    <recommendedName>
        <fullName evidence="5">Golgi to ER traffic protein 4</fullName>
    </recommendedName>
</protein>
<evidence type="ECO:0000256" key="1">
    <source>
        <dbReference type="ARBA" id="ARBA00005351"/>
    </source>
</evidence>
<gene>
    <name evidence="3" type="ORF">HXX76_010284</name>
</gene>
<name>A0A835T0H0_CHLIN</name>
<dbReference type="PANTHER" id="PTHR12875">
    <property type="entry name" value="GOLGI TO ER TRAFFIC PROTEIN 4 HOMOLOG"/>
    <property type="match status" value="1"/>
</dbReference>
<dbReference type="AlphaFoldDB" id="A0A835T0H0"/>
<sequence length="336" mass="35335">MAASVAKTLARIKGTVEEGAYYEAQQMYKTAFHRSKARNQLADALQILQEGAITQLAHGQVTCGVELGMLLIEAYTTTATPADEASVGRLQAIVLAFPPLPAVGSGPGAATSAASTSAPSSASAGQGGSSSPVVDECARFVASAVKWANKGGAIVSARGIHSAFAAYLWRNFGTEGFGRALLHFLRGDDADTFASALRTCAQQGPAEEVDLWLLRAVLQVLNTANSHTRMGQLSHARALYDAFNAGLSSPLNTPTAHVTELMLLAVEHVPLSPHAHKMLQCAKQRYGDGVLRRDAQLAAQLERVEGTYFGVRRRGAGNGPLGGLLGDLFKSLTEAH</sequence>
<dbReference type="InterPro" id="IPR011990">
    <property type="entry name" value="TPR-like_helical_dom_sf"/>
</dbReference>
<comment type="similarity">
    <text evidence="1">Belongs to the GET4 family.</text>
</comment>
<organism evidence="3 4">
    <name type="scientific">Chlamydomonas incerta</name>
    <dbReference type="NCBI Taxonomy" id="51695"/>
    <lineage>
        <taxon>Eukaryota</taxon>
        <taxon>Viridiplantae</taxon>
        <taxon>Chlorophyta</taxon>
        <taxon>core chlorophytes</taxon>
        <taxon>Chlorophyceae</taxon>
        <taxon>CS clade</taxon>
        <taxon>Chlamydomonadales</taxon>
        <taxon>Chlamydomonadaceae</taxon>
        <taxon>Chlamydomonas</taxon>
    </lineage>
</organism>
<dbReference type="GO" id="GO:0045048">
    <property type="term" value="P:protein insertion into ER membrane"/>
    <property type="evidence" value="ECO:0007669"/>
    <property type="project" value="InterPro"/>
</dbReference>